<evidence type="ECO:0000313" key="3">
    <source>
        <dbReference type="Proteomes" id="UP001356427"/>
    </source>
</evidence>
<dbReference type="Proteomes" id="UP001356427">
    <property type="component" value="Unassembled WGS sequence"/>
</dbReference>
<dbReference type="AlphaFoldDB" id="A0AAN8KR85"/>
<proteinExistence type="predicted"/>
<dbReference type="InterPro" id="IPR021109">
    <property type="entry name" value="Peptidase_aspartic_dom_sf"/>
</dbReference>
<feature type="compositionally biased region" description="Polar residues" evidence="1">
    <location>
        <begin position="85"/>
        <end position="98"/>
    </location>
</feature>
<organism evidence="2 3">
    <name type="scientific">Coregonus suidteri</name>
    <dbReference type="NCBI Taxonomy" id="861788"/>
    <lineage>
        <taxon>Eukaryota</taxon>
        <taxon>Metazoa</taxon>
        <taxon>Chordata</taxon>
        <taxon>Craniata</taxon>
        <taxon>Vertebrata</taxon>
        <taxon>Euteleostomi</taxon>
        <taxon>Actinopterygii</taxon>
        <taxon>Neopterygii</taxon>
        <taxon>Teleostei</taxon>
        <taxon>Protacanthopterygii</taxon>
        <taxon>Salmoniformes</taxon>
        <taxon>Salmonidae</taxon>
        <taxon>Coregoninae</taxon>
        <taxon>Coregonus</taxon>
    </lineage>
</organism>
<accession>A0AAN8KR85</accession>
<feature type="region of interest" description="Disordered" evidence="1">
    <location>
        <begin position="21"/>
        <end position="98"/>
    </location>
</feature>
<protein>
    <submittedName>
        <fullName evidence="2">Uncharacterized protein</fullName>
    </submittedName>
</protein>
<dbReference type="InterPro" id="IPR032567">
    <property type="entry name" value="RTL1-rel"/>
</dbReference>
<comment type="caution">
    <text evidence="2">The sequence shown here is derived from an EMBL/GenBank/DDBJ whole genome shotgun (WGS) entry which is preliminary data.</text>
</comment>
<dbReference type="PANTHER" id="PTHR15503:SF36">
    <property type="entry name" value="RETROTRANSPOSON GAG-LIKE PROTEIN 5"/>
    <property type="match status" value="1"/>
</dbReference>
<name>A0AAN8KR85_9TELE</name>
<dbReference type="PANTHER" id="PTHR15503">
    <property type="entry name" value="LDOC1 RELATED"/>
    <property type="match status" value="1"/>
</dbReference>
<dbReference type="Gene3D" id="2.40.70.10">
    <property type="entry name" value="Acid Proteases"/>
    <property type="match status" value="1"/>
</dbReference>
<sequence length="224" mass="23956">MLSFNKPVDMAIRLDNLLAARGRPGRGLPVSTPDDSDPEQIELGGAASRESGGGQRQCHSGGMKGQYTTRHSQRSFVPGGGRQGTHASPQGSNTHTCSESSVAHCTLPIHFPDHMVVPQCKALVDSGAAGNIMDRTFTCRQGISLVPLSIPLPIRALDSRPIGSGFVTEVTIPVTMITQETHCEQVIFSIIESPAFPVVLGILWLALHNPTFSWPQRALTRVSG</sequence>
<gene>
    <name evidence="2" type="ORF">J4Q44_G00386370</name>
</gene>
<evidence type="ECO:0000313" key="2">
    <source>
        <dbReference type="EMBL" id="KAK6290965.1"/>
    </source>
</evidence>
<dbReference type="EMBL" id="JAGTTL010000131">
    <property type="protein sequence ID" value="KAK6290965.1"/>
    <property type="molecule type" value="Genomic_DNA"/>
</dbReference>
<dbReference type="CDD" id="cd00303">
    <property type="entry name" value="retropepsin_like"/>
    <property type="match status" value="1"/>
</dbReference>
<evidence type="ECO:0000256" key="1">
    <source>
        <dbReference type="SAM" id="MobiDB-lite"/>
    </source>
</evidence>
<reference evidence="2 3" key="1">
    <citation type="submission" date="2021-04" db="EMBL/GenBank/DDBJ databases">
        <authorList>
            <person name="De Guttry C."/>
            <person name="Zahm M."/>
            <person name="Klopp C."/>
            <person name="Cabau C."/>
            <person name="Louis A."/>
            <person name="Berthelot C."/>
            <person name="Parey E."/>
            <person name="Roest Crollius H."/>
            <person name="Montfort J."/>
            <person name="Robinson-Rechavi M."/>
            <person name="Bucao C."/>
            <person name="Bouchez O."/>
            <person name="Gislard M."/>
            <person name="Lluch J."/>
            <person name="Milhes M."/>
            <person name="Lampietro C."/>
            <person name="Lopez Roques C."/>
            <person name="Donnadieu C."/>
            <person name="Braasch I."/>
            <person name="Desvignes T."/>
            <person name="Postlethwait J."/>
            <person name="Bobe J."/>
            <person name="Wedekind C."/>
            <person name="Guiguen Y."/>
        </authorList>
    </citation>
    <scope>NUCLEOTIDE SEQUENCE [LARGE SCALE GENOMIC DNA]</scope>
    <source>
        <strain evidence="2">Cs_M1</strain>
        <tissue evidence="2">Blood</tissue>
    </source>
</reference>
<keyword evidence="3" id="KW-1185">Reference proteome</keyword>